<feature type="compositionally biased region" description="Basic and acidic residues" evidence="1">
    <location>
        <begin position="109"/>
        <end position="158"/>
    </location>
</feature>
<accession>A0A8S0VSW0</accession>
<dbReference type="Proteomes" id="UP000467700">
    <property type="component" value="Unassembled WGS sequence"/>
</dbReference>
<dbReference type="OrthoDB" id="3069182at2759"/>
<evidence type="ECO:0008006" key="4">
    <source>
        <dbReference type="Google" id="ProtNLM"/>
    </source>
</evidence>
<keyword evidence="3" id="KW-1185">Reference proteome</keyword>
<proteinExistence type="predicted"/>
<organism evidence="2 3">
    <name type="scientific">Cyclocybe aegerita</name>
    <name type="common">Black poplar mushroom</name>
    <name type="synonym">Agrocybe aegerita</name>
    <dbReference type="NCBI Taxonomy" id="1973307"/>
    <lineage>
        <taxon>Eukaryota</taxon>
        <taxon>Fungi</taxon>
        <taxon>Dikarya</taxon>
        <taxon>Basidiomycota</taxon>
        <taxon>Agaricomycotina</taxon>
        <taxon>Agaricomycetes</taxon>
        <taxon>Agaricomycetidae</taxon>
        <taxon>Agaricales</taxon>
        <taxon>Agaricineae</taxon>
        <taxon>Bolbitiaceae</taxon>
        <taxon>Cyclocybe</taxon>
    </lineage>
</organism>
<dbReference type="Gene3D" id="2.60.120.650">
    <property type="entry name" value="Cupin"/>
    <property type="match status" value="1"/>
</dbReference>
<evidence type="ECO:0000313" key="3">
    <source>
        <dbReference type="Proteomes" id="UP000467700"/>
    </source>
</evidence>
<evidence type="ECO:0000256" key="1">
    <source>
        <dbReference type="SAM" id="MobiDB-lite"/>
    </source>
</evidence>
<evidence type="ECO:0000313" key="2">
    <source>
        <dbReference type="EMBL" id="CAA7258846.1"/>
    </source>
</evidence>
<feature type="compositionally biased region" description="Polar residues" evidence="1">
    <location>
        <begin position="226"/>
        <end position="235"/>
    </location>
</feature>
<protein>
    <recommendedName>
        <fullName evidence="4">JmjC domain-containing protein</fullName>
    </recommendedName>
</protein>
<feature type="region of interest" description="Disordered" evidence="1">
    <location>
        <begin position="102"/>
        <end position="248"/>
    </location>
</feature>
<sequence>MSGQLVISLGNVTPHLLCLVERIIIRAFTGLAVGRYTLIQFIYKVLAELPWKEIEEVDKDVVGWFKLDGGAARRAQSTAQDQALRAGEALERQEAEAARKAAADAAAATREDQAVREANKHADREAEERAAVEAQEAKERVAREAKERADPEAKERASRNANLLEEIDANPEHVGSSMHPESDIDMFHDPPAPPPHSSKDKMDINERQEVCQQADAKSGACHGSATDVTQAQPHPSLSRLGDGGDDTTPIDLEDTDGNVNMDATTTGHDDPMVIDLTQDAVDTRWIHQSKREKKLTAPIINPALTILPPKNKHKGNSTKKSTIHKRRMSPGHDAEYPIVIDEFNSWDPIQWRDYTAVPQASLDTEGDYDLQRVAQGTLHLWDPYGHKHEWQPRLHHIEDWNVMKTLEAHLESTYVGRKPKFLSASQGSRIKILDYEESQRISEAKLQTLLRDNLAVIVKGCPTPPCEFDEKGFRSLQQPLQNVTTIQDQSVKLTDNQNERLFQGTIQQLLDESRKPNGKVLNALECPFSEPGDLQMSQPFASDMVAWYATVGLPGAGKDTPIPVNHLRWGLCSLENAYTPFHIDAEGLCTLVQVMSGAKLWIIAVPKRPVMLTIGVFFREHFSFKALNLDDWDVEAVLLHPGTRLLMRPNIVHSVITTGHSICHGGHFYATSTIQETACGLIHSFICCDLITNTTHHPSHLLLRRLMQFFYCGLVMEYPTDDLEKAHLPDILTMQGSLDFITVCSLNILGNVLHHQTYSAPNQDEDEPADEEQRKLWHQYDVNDISFDERTHMRQARGLALDAIRWYETKFEVIDSESGNGVALPKECIALHASSLLRYKVQAIIEGVKGAPHCEYWMLKRQVNNALELHPPSLEGCNKYLESEDDNDINLVLKPELVEGLLIRPKVYWSNFEGKI</sequence>
<feature type="region of interest" description="Disordered" evidence="1">
    <location>
        <begin position="305"/>
        <end position="329"/>
    </location>
</feature>
<feature type="compositionally biased region" description="Basic and acidic residues" evidence="1">
    <location>
        <begin position="197"/>
        <end position="209"/>
    </location>
</feature>
<dbReference type="SUPFAM" id="SSF51197">
    <property type="entry name" value="Clavaminate synthase-like"/>
    <property type="match status" value="1"/>
</dbReference>
<name>A0A8S0VSW0_CYCAE</name>
<reference evidence="2 3" key="1">
    <citation type="submission" date="2020-01" db="EMBL/GenBank/DDBJ databases">
        <authorList>
            <person name="Gupta K D."/>
        </authorList>
    </citation>
    <scope>NUCLEOTIDE SEQUENCE [LARGE SCALE GENOMIC DNA]</scope>
</reference>
<feature type="compositionally biased region" description="Basic residues" evidence="1">
    <location>
        <begin position="310"/>
        <end position="329"/>
    </location>
</feature>
<comment type="caution">
    <text evidence="2">The sequence shown here is derived from an EMBL/GenBank/DDBJ whole genome shotgun (WGS) entry which is preliminary data.</text>
</comment>
<dbReference type="EMBL" id="CACVBS010000002">
    <property type="protein sequence ID" value="CAA7258846.1"/>
    <property type="molecule type" value="Genomic_DNA"/>
</dbReference>
<dbReference type="AlphaFoldDB" id="A0A8S0VSW0"/>
<gene>
    <name evidence="2" type="ORF">AAE3_LOCUS1061</name>
</gene>